<proteinExistence type="predicted"/>
<dbReference type="CTD" id="93099"/>
<reference evidence="4" key="2">
    <citation type="journal article" date="2020" name="Biotechnol. Bioeng.">
        <title>Chromosome-scale scaffolds for the Chinese hamster reference genome assembly to facilitate the study of the CHO epigenome.</title>
        <authorList>
            <person name="Hilliard W."/>
            <person name="MacDonald M."/>
            <person name="Lee K.H."/>
        </authorList>
    </citation>
    <scope>NUCLEOTIDE SEQUENCE [LARGE SCALE GENOMIC DNA]</scope>
    <source>
        <strain evidence="4">17A/GY</strain>
    </source>
</reference>
<protein>
    <submittedName>
        <fullName evidence="5">Dermokine isoform X1</fullName>
    </submittedName>
</protein>
<dbReference type="RefSeq" id="XP_016832680.1">
    <property type="nucleotide sequence ID" value="XM_016977191.3"/>
</dbReference>
<evidence type="ECO:0000256" key="1">
    <source>
        <dbReference type="SAM" id="SignalP"/>
    </source>
</evidence>
<dbReference type="GO" id="GO:0005615">
    <property type="term" value="C:extracellular space"/>
    <property type="evidence" value="ECO:0007669"/>
    <property type="project" value="TreeGrafter"/>
</dbReference>
<sequence length="105" mass="11339">MKPATVSALLLILLGVAWRGDSHSWGSDLSSLQKRAGGTDQFAQPEAARQEASAVTAKNYYNSQQGSPGYNWQYYAKTTAKGGVTPSSSSASRAQPGLLKWLKFW</sequence>
<reference evidence="4" key="1">
    <citation type="journal article" date="2018" name="Biotechnol. Bioeng.">
        <title>A reference genome of the Chinese hamster based on a hybrid assembly strategy.</title>
        <authorList>
            <person name="Rupp O."/>
            <person name="MacDonald M.L."/>
            <person name="Li S."/>
            <person name="Dhiman H."/>
            <person name="Polson S."/>
            <person name="Griep S."/>
            <person name="Heffner K."/>
            <person name="Hernandez I."/>
            <person name="Brinkrolf K."/>
            <person name="Jadhav V."/>
            <person name="Samoudi M."/>
            <person name="Hao H."/>
            <person name="Kingham B."/>
            <person name="Goesmann A."/>
            <person name="Betenbaugh M.J."/>
            <person name="Lewis N.E."/>
            <person name="Borth N."/>
            <person name="Lee K.H."/>
        </authorList>
    </citation>
    <scope>NUCLEOTIDE SEQUENCE [LARGE SCALE GENOMIC DNA]</scope>
    <source>
        <strain evidence="4">17A/GY</strain>
    </source>
</reference>
<dbReference type="InterPro" id="IPR033541">
    <property type="entry name" value="Dermokine"/>
</dbReference>
<evidence type="ECO:0000313" key="4">
    <source>
        <dbReference type="Proteomes" id="UP001108280"/>
    </source>
</evidence>
<reference evidence="2" key="4">
    <citation type="submission" date="2025-05" db="UniProtKB">
        <authorList>
            <consortium name="Ensembl"/>
        </authorList>
    </citation>
    <scope>IDENTIFICATION</scope>
</reference>
<reference evidence="5" key="3">
    <citation type="submission" date="2025-04" db="UniProtKB">
        <authorList>
            <consortium name="RefSeq"/>
        </authorList>
    </citation>
    <scope>IDENTIFICATION</scope>
    <source>
        <strain evidence="5">17A/GY</strain>
        <tissue evidence="5">Liver</tissue>
    </source>
</reference>
<gene>
    <name evidence="2 5" type="primary">Dmkn</name>
</gene>
<dbReference type="GO" id="GO:1903575">
    <property type="term" value="P:cornified envelope assembly"/>
    <property type="evidence" value="ECO:0007669"/>
    <property type="project" value="InterPro"/>
</dbReference>
<keyword evidence="1" id="KW-0732">Signal</keyword>
<accession>A0A8C2QGU5</accession>
<dbReference type="OrthoDB" id="9845972at2759"/>
<name>A0A8C2QGU5_CRIGR</name>
<dbReference type="PANTHER" id="PTHR36881">
    <property type="entry name" value="DERMOKINE"/>
    <property type="match status" value="1"/>
</dbReference>
<keyword evidence="4" id="KW-1185">Reference proteome</keyword>
<dbReference type="Ensembl" id="ENSCGRT00001014904.1">
    <property type="protein sequence ID" value="ENSCGRP00001010680.1"/>
    <property type="gene ID" value="ENSCGRG00001012510.1"/>
</dbReference>
<dbReference type="Proteomes" id="UP000694386">
    <property type="component" value="Unplaced"/>
</dbReference>
<evidence type="ECO:0000313" key="3">
    <source>
        <dbReference type="Proteomes" id="UP000694386"/>
    </source>
</evidence>
<dbReference type="RefSeq" id="XP_027286891.1">
    <property type="nucleotide sequence ID" value="XM_027431090.2"/>
</dbReference>
<evidence type="ECO:0000313" key="5">
    <source>
        <dbReference type="RefSeq" id="XP_027286891.1"/>
    </source>
</evidence>
<dbReference type="PANTHER" id="PTHR36881:SF1">
    <property type="entry name" value="DERMOKINE"/>
    <property type="match status" value="1"/>
</dbReference>
<feature type="signal peptide" evidence="1">
    <location>
        <begin position="1"/>
        <end position="19"/>
    </location>
</feature>
<dbReference type="AlphaFoldDB" id="A0A8C2QGU5"/>
<organism evidence="2 3">
    <name type="scientific">Cricetulus griseus</name>
    <name type="common">Chinese hamster</name>
    <name type="synonym">Cricetulus barabensis griseus</name>
    <dbReference type="NCBI Taxonomy" id="10029"/>
    <lineage>
        <taxon>Eukaryota</taxon>
        <taxon>Metazoa</taxon>
        <taxon>Chordata</taxon>
        <taxon>Craniata</taxon>
        <taxon>Vertebrata</taxon>
        <taxon>Euteleostomi</taxon>
        <taxon>Mammalia</taxon>
        <taxon>Eutheria</taxon>
        <taxon>Euarchontoglires</taxon>
        <taxon>Glires</taxon>
        <taxon>Rodentia</taxon>
        <taxon>Myomorpha</taxon>
        <taxon>Muroidea</taxon>
        <taxon>Cricetidae</taxon>
        <taxon>Cricetinae</taxon>
        <taxon>Cricetulus</taxon>
    </lineage>
</organism>
<feature type="chain" id="PRO_5044679272" evidence="1">
    <location>
        <begin position="20"/>
        <end position="105"/>
    </location>
</feature>
<dbReference type="OMA" id="HSCICAS"/>
<dbReference type="Proteomes" id="UP001108280">
    <property type="component" value="Chromosome 9"/>
</dbReference>
<dbReference type="GeneID" id="100752030"/>
<evidence type="ECO:0000313" key="2">
    <source>
        <dbReference type="Ensembl" id="ENSCGRP00001010680.1"/>
    </source>
</evidence>